<sequence length="501" mass="55442">MPPIEQLAGRRPFQVAQPETPAYRTPPHNIEAEQALLGAILVNNDAFDRVSDFLKPEHFSEDLHRRIFETASQLIRAGKLATVVTLKTFLADIELPAGVTIQAYLARLGAEATTIINAEDYGRIIHDLAVRRDLITIGEDIVNTAFDSPVDASPRTQIEEAERKLYSIAETGRYEGGFQKFSDALTVAIDMASSAYMRDGHLSGVSTGLVDLDEKMGGLQKSDLIIVAGRPGMGKTALATNIAFNIARAYQYEVEPDGSHKTINGGIVGFFSLEMSAEQLATRVIAEQSGVPSYKIRRGDLGQDDFERIVQASREMQSIPFFIDQSGGISIAQLVARARRLKRQKGLDLLVVDYLQLLSGSKSRGDNRVQELTEITTGLKALAKELNAPVIALSQLSRQVESRDDKRPQLSDLRESGSIEQDADVVIFVYREEYYLKFREPREGTEEHIKWMSDMEAAHGRAEVIIGKQRHGPTGTVPLAFEAEVTRFSNLAEEDKLPTVR</sequence>
<dbReference type="PROSITE" id="PS51199">
    <property type="entry name" value="SF4_HELICASE"/>
    <property type="match status" value="1"/>
</dbReference>
<keyword evidence="3 14" id="KW-0639">Primosome</keyword>
<evidence type="ECO:0000256" key="15">
    <source>
        <dbReference type="SAM" id="MobiDB-lite"/>
    </source>
</evidence>
<evidence type="ECO:0000313" key="17">
    <source>
        <dbReference type="EMBL" id="QGM98971.1"/>
    </source>
</evidence>
<dbReference type="InterPro" id="IPR007694">
    <property type="entry name" value="DNA_helicase_DnaB-like_C"/>
</dbReference>
<feature type="domain" description="SF4 helicase" evidence="16">
    <location>
        <begin position="198"/>
        <end position="495"/>
    </location>
</feature>
<dbReference type="GO" id="GO:0043139">
    <property type="term" value="F:5'-3' DNA helicase activity"/>
    <property type="evidence" value="ECO:0007669"/>
    <property type="project" value="UniProtKB-EC"/>
</dbReference>
<dbReference type="SUPFAM" id="SSF48024">
    <property type="entry name" value="N-terminal domain of DnaB helicase"/>
    <property type="match status" value="1"/>
</dbReference>
<keyword evidence="8 14" id="KW-0067">ATP-binding</keyword>
<dbReference type="Gene3D" id="1.10.860.10">
    <property type="entry name" value="DNAb Helicase, Chain A"/>
    <property type="match status" value="1"/>
</dbReference>
<keyword evidence="6 14" id="KW-0378">Hydrolase</keyword>
<accession>A0A6B8M882</accession>
<evidence type="ECO:0000256" key="2">
    <source>
        <dbReference type="ARBA" id="ARBA00011643"/>
    </source>
</evidence>
<dbReference type="AlphaFoldDB" id="A0A6B8M882"/>
<evidence type="ECO:0000256" key="9">
    <source>
        <dbReference type="ARBA" id="ARBA00023125"/>
    </source>
</evidence>
<dbReference type="InterPro" id="IPR003593">
    <property type="entry name" value="AAA+_ATPase"/>
</dbReference>
<dbReference type="GO" id="GO:0006269">
    <property type="term" value="P:DNA replication, synthesis of primer"/>
    <property type="evidence" value="ECO:0007669"/>
    <property type="project" value="UniProtKB-UniRule"/>
</dbReference>
<evidence type="ECO:0000256" key="3">
    <source>
        <dbReference type="ARBA" id="ARBA00022515"/>
    </source>
</evidence>
<evidence type="ECO:0000256" key="1">
    <source>
        <dbReference type="ARBA" id="ARBA00008428"/>
    </source>
</evidence>
<dbReference type="Pfam" id="PF03796">
    <property type="entry name" value="DnaB_C"/>
    <property type="match status" value="1"/>
</dbReference>
<comment type="subunit">
    <text evidence="2">Homohexamer.</text>
</comment>
<dbReference type="NCBIfam" id="NF006606">
    <property type="entry name" value="PRK09165.1"/>
    <property type="match status" value="1"/>
</dbReference>
<dbReference type="InterPro" id="IPR007692">
    <property type="entry name" value="DNA_helicase_DnaB"/>
</dbReference>
<dbReference type="EMBL" id="CP044331">
    <property type="protein sequence ID" value="QGM98971.1"/>
    <property type="molecule type" value="Genomic_DNA"/>
</dbReference>
<keyword evidence="7 14" id="KW-0347">Helicase</keyword>
<gene>
    <name evidence="17" type="ORF">F7D14_16750</name>
</gene>
<dbReference type="GO" id="GO:1990077">
    <property type="term" value="C:primosome complex"/>
    <property type="evidence" value="ECO:0007669"/>
    <property type="project" value="UniProtKB-UniRule"/>
</dbReference>
<evidence type="ECO:0000256" key="14">
    <source>
        <dbReference type="RuleBase" id="RU362085"/>
    </source>
</evidence>
<dbReference type="PANTHER" id="PTHR30153">
    <property type="entry name" value="REPLICATIVE DNA HELICASE DNAB"/>
    <property type="match status" value="1"/>
</dbReference>
<dbReference type="GO" id="GO:0016787">
    <property type="term" value="F:hydrolase activity"/>
    <property type="evidence" value="ECO:0007669"/>
    <property type="project" value="UniProtKB-KW"/>
</dbReference>
<protein>
    <recommendedName>
        <fullName evidence="13 14">Replicative DNA helicase</fullName>
        <ecNumber evidence="13 14">5.6.2.3</ecNumber>
    </recommendedName>
</protein>
<name>A0A6B8M882_9HYPH</name>
<feature type="region of interest" description="Disordered" evidence="15">
    <location>
        <begin position="1"/>
        <end position="26"/>
    </location>
</feature>
<comment type="function">
    <text evidence="11 14">The main replicative DNA helicase, it participates in initiation and elongation during chromosome replication. Travels ahead of the DNA replisome, separating dsDNA into templates for DNA synthesis. A processive ATP-dependent 5'-3' DNA helicase it has DNA-dependent ATPase activity.</text>
</comment>
<dbReference type="SMART" id="SM00382">
    <property type="entry name" value="AAA"/>
    <property type="match status" value="1"/>
</dbReference>
<keyword evidence="5 14" id="KW-0547">Nucleotide-binding</keyword>
<evidence type="ECO:0000259" key="16">
    <source>
        <dbReference type="PROSITE" id="PS51199"/>
    </source>
</evidence>
<keyword evidence="10" id="KW-0413">Isomerase</keyword>
<evidence type="ECO:0000256" key="10">
    <source>
        <dbReference type="ARBA" id="ARBA00023235"/>
    </source>
</evidence>
<reference evidence="17 18" key="1">
    <citation type="submission" date="2019-09" db="EMBL/GenBank/DDBJ databases">
        <title>Isolation and complete genome sequencing of Methylocystis species.</title>
        <authorList>
            <person name="Rumah B.L."/>
            <person name="Stead C.E."/>
            <person name="Stevens B.C."/>
            <person name="Minton N.P."/>
            <person name="Grosse-Honebrink A."/>
            <person name="Zhang Y."/>
        </authorList>
    </citation>
    <scope>NUCLEOTIDE SEQUENCE [LARGE SCALE GENOMIC DNA]</scope>
    <source>
        <strain evidence="17 18">BRCS2</strain>
    </source>
</reference>
<dbReference type="GO" id="GO:0005524">
    <property type="term" value="F:ATP binding"/>
    <property type="evidence" value="ECO:0007669"/>
    <property type="project" value="UniProtKB-UniRule"/>
</dbReference>
<keyword evidence="9 14" id="KW-0238">DNA-binding</keyword>
<dbReference type="GO" id="GO:0005829">
    <property type="term" value="C:cytosol"/>
    <property type="evidence" value="ECO:0007669"/>
    <property type="project" value="TreeGrafter"/>
</dbReference>
<keyword evidence="18" id="KW-1185">Reference proteome</keyword>
<dbReference type="Gene3D" id="3.40.50.300">
    <property type="entry name" value="P-loop containing nucleotide triphosphate hydrolases"/>
    <property type="match status" value="1"/>
</dbReference>
<dbReference type="SUPFAM" id="SSF52540">
    <property type="entry name" value="P-loop containing nucleoside triphosphate hydrolases"/>
    <property type="match status" value="1"/>
</dbReference>
<evidence type="ECO:0000256" key="8">
    <source>
        <dbReference type="ARBA" id="ARBA00022840"/>
    </source>
</evidence>
<evidence type="ECO:0000256" key="11">
    <source>
        <dbReference type="ARBA" id="ARBA00044932"/>
    </source>
</evidence>
<dbReference type="InterPro" id="IPR036185">
    <property type="entry name" value="DNA_heli_DnaB-like_N_sf"/>
</dbReference>
<dbReference type="RefSeq" id="WP_016921019.1">
    <property type="nucleotide sequence ID" value="NZ_CP044331.1"/>
</dbReference>
<evidence type="ECO:0000256" key="7">
    <source>
        <dbReference type="ARBA" id="ARBA00022806"/>
    </source>
</evidence>
<dbReference type="InterPro" id="IPR027417">
    <property type="entry name" value="P-loop_NTPase"/>
</dbReference>
<dbReference type="Proteomes" id="UP000422569">
    <property type="component" value="Chromosome"/>
</dbReference>
<dbReference type="NCBIfam" id="TIGR00665">
    <property type="entry name" value="DnaB"/>
    <property type="match status" value="1"/>
</dbReference>
<comment type="catalytic activity">
    <reaction evidence="12 14">
        <text>ATP + H2O = ADP + phosphate + H(+)</text>
        <dbReference type="Rhea" id="RHEA:13065"/>
        <dbReference type="ChEBI" id="CHEBI:15377"/>
        <dbReference type="ChEBI" id="CHEBI:15378"/>
        <dbReference type="ChEBI" id="CHEBI:30616"/>
        <dbReference type="ChEBI" id="CHEBI:43474"/>
        <dbReference type="ChEBI" id="CHEBI:456216"/>
        <dbReference type="EC" id="5.6.2.3"/>
    </reaction>
</comment>
<evidence type="ECO:0000256" key="4">
    <source>
        <dbReference type="ARBA" id="ARBA00022705"/>
    </source>
</evidence>
<dbReference type="GO" id="GO:0003677">
    <property type="term" value="F:DNA binding"/>
    <property type="evidence" value="ECO:0007669"/>
    <property type="project" value="UniProtKB-UniRule"/>
</dbReference>
<evidence type="ECO:0000256" key="12">
    <source>
        <dbReference type="ARBA" id="ARBA00048954"/>
    </source>
</evidence>
<evidence type="ECO:0000256" key="5">
    <source>
        <dbReference type="ARBA" id="ARBA00022741"/>
    </source>
</evidence>
<keyword evidence="4 14" id="KW-0235">DNA replication</keyword>
<dbReference type="EC" id="5.6.2.3" evidence="13 14"/>
<dbReference type="InterPro" id="IPR016136">
    <property type="entry name" value="DNA_helicase_N/primase_C"/>
</dbReference>
<evidence type="ECO:0000313" key="18">
    <source>
        <dbReference type="Proteomes" id="UP000422569"/>
    </source>
</evidence>
<organism evidence="17 18">
    <name type="scientific">Methylocystis parvus</name>
    <dbReference type="NCBI Taxonomy" id="134"/>
    <lineage>
        <taxon>Bacteria</taxon>
        <taxon>Pseudomonadati</taxon>
        <taxon>Pseudomonadota</taxon>
        <taxon>Alphaproteobacteria</taxon>
        <taxon>Hyphomicrobiales</taxon>
        <taxon>Methylocystaceae</taxon>
        <taxon>Methylocystis</taxon>
    </lineage>
</organism>
<evidence type="ECO:0000256" key="6">
    <source>
        <dbReference type="ARBA" id="ARBA00022801"/>
    </source>
</evidence>
<dbReference type="PANTHER" id="PTHR30153:SF2">
    <property type="entry name" value="REPLICATIVE DNA HELICASE"/>
    <property type="match status" value="1"/>
</dbReference>
<dbReference type="InterPro" id="IPR007693">
    <property type="entry name" value="DNA_helicase_DnaB-like_N"/>
</dbReference>
<evidence type="ECO:0000256" key="13">
    <source>
        <dbReference type="NCBIfam" id="TIGR00665"/>
    </source>
</evidence>
<dbReference type="KEGG" id="mpar:F7D14_16750"/>
<dbReference type="Pfam" id="PF00772">
    <property type="entry name" value="DnaB"/>
    <property type="match status" value="1"/>
</dbReference>
<proteinExistence type="inferred from homology"/>
<comment type="similarity">
    <text evidence="1 14">Belongs to the helicase family. DnaB subfamily.</text>
</comment>
<dbReference type="CDD" id="cd00984">
    <property type="entry name" value="DnaB_C"/>
    <property type="match status" value="1"/>
</dbReference>